<organism evidence="2 3">
    <name type="scientific">Decorospora gaudefroyi</name>
    <dbReference type="NCBI Taxonomy" id="184978"/>
    <lineage>
        <taxon>Eukaryota</taxon>
        <taxon>Fungi</taxon>
        <taxon>Dikarya</taxon>
        <taxon>Ascomycota</taxon>
        <taxon>Pezizomycotina</taxon>
        <taxon>Dothideomycetes</taxon>
        <taxon>Pleosporomycetidae</taxon>
        <taxon>Pleosporales</taxon>
        <taxon>Pleosporineae</taxon>
        <taxon>Pleosporaceae</taxon>
        <taxon>Decorospora</taxon>
    </lineage>
</organism>
<evidence type="ECO:0000313" key="2">
    <source>
        <dbReference type="EMBL" id="KAF1834268.1"/>
    </source>
</evidence>
<keyword evidence="1" id="KW-0732">Signal</keyword>
<evidence type="ECO:0008006" key="4">
    <source>
        <dbReference type="Google" id="ProtNLM"/>
    </source>
</evidence>
<evidence type="ECO:0000256" key="1">
    <source>
        <dbReference type="SAM" id="SignalP"/>
    </source>
</evidence>
<dbReference type="Proteomes" id="UP000800040">
    <property type="component" value="Unassembled WGS sequence"/>
</dbReference>
<protein>
    <recommendedName>
        <fullName evidence="4">AA1-like domain-containing protein</fullName>
    </recommendedName>
</protein>
<dbReference type="AlphaFoldDB" id="A0A6A5KA88"/>
<accession>A0A6A5KA88</accession>
<name>A0A6A5KA88_9PLEO</name>
<dbReference type="OrthoDB" id="3878372at2759"/>
<evidence type="ECO:0000313" key="3">
    <source>
        <dbReference type="Proteomes" id="UP000800040"/>
    </source>
</evidence>
<gene>
    <name evidence="2" type="ORF">BDW02DRAFT_647718</name>
</gene>
<reference evidence="2" key="1">
    <citation type="submission" date="2020-01" db="EMBL/GenBank/DDBJ databases">
        <authorList>
            <consortium name="DOE Joint Genome Institute"/>
            <person name="Haridas S."/>
            <person name="Albert R."/>
            <person name="Binder M."/>
            <person name="Bloem J."/>
            <person name="Labutti K."/>
            <person name="Salamov A."/>
            <person name="Andreopoulos B."/>
            <person name="Baker S.E."/>
            <person name="Barry K."/>
            <person name="Bills G."/>
            <person name="Bluhm B.H."/>
            <person name="Cannon C."/>
            <person name="Castanera R."/>
            <person name="Culley D.E."/>
            <person name="Daum C."/>
            <person name="Ezra D."/>
            <person name="Gonzalez J.B."/>
            <person name="Henrissat B."/>
            <person name="Kuo A."/>
            <person name="Liang C."/>
            <person name="Lipzen A."/>
            <person name="Lutzoni F."/>
            <person name="Magnuson J."/>
            <person name="Mondo S."/>
            <person name="Nolan M."/>
            <person name="Ohm R."/>
            <person name="Pangilinan J."/>
            <person name="Park H.-J."/>
            <person name="Ramirez L."/>
            <person name="Alfaro M."/>
            <person name="Sun H."/>
            <person name="Tritt A."/>
            <person name="Yoshinaga Y."/>
            <person name="Zwiers L.-H."/>
            <person name="Turgeon B.G."/>
            <person name="Goodwin S.B."/>
            <person name="Spatafora J.W."/>
            <person name="Crous P.W."/>
            <person name="Grigoriev I.V."/>
        </authorList>
    </citation>
    <scope>NUCLEOTIDE SEQUENCE</scope>
    <source>
        <strain evidence="2">P77</strain>
    </source>
</reference>
<feature type="signal peptide" evidence="1">
    <location>
        <begin position="1"/>
        <end position="24"/>
    </location>
</feature>
<sequence>MHILPLASRPLSLALLFLPSQIHAQGSDAINRNLTLRFFTTTQDDSCDFGATSQAITFTTASIPVLAHCFDLADLFDGNATSGFVNQSTNILNSPGEYGIHWSLSNAEAYNASANYSSVLYRQHISNPNTKEQEPGSRAERITTLYGGKGCTQIDPNDDKDILPWYGFSCWSEAQGSCGTTSYNIQSFTVQPRSPEAYWKCWVFAKNGQSGAVRVSGSLVAALLGTGLTVWLAL</sequence>
<feature type="chain" id="PRO_5025404604" description="AA1-like domain-containing protein" evidence="1">
    <location>
        <begin position="25"/>
        <end position="234"/>
    </location>
</feature>
<dbReference type="EMBL" id="ML975304">
    <property type="protein sequence ID" value="KAF1834268.1"/>
    <property type="molecule type" value="Genomic_DNA"/>
</dbReference>
<keyword evidence="3" id="KW-1185">Reference proteome</keyword>
<proteinExistence type="predicted"/>